<proteinExistence type="predicted"/>
<protein>
    <submittedName>
        <fullName evidence="1">Uncharacterized protein</fullName>
    </submittedName>
</protein>
<name>A0A4Y7IPK7_PAPSO</name>
<sequence length="104" mass="11428">MVIAAVLVDSNQAYLKVESYGTFANHFKMSESMVSSTTSCMPILVHISDKPMKKRKWREAGVVVVPTAGSVTAPSSVLMVDAIQPLTDAEKQYLTERYINITGF</sequence>
<reference evidence="1 2" key="1">
    <citation type="journal article" date="2018" name="Science">
        <title>The opium poppy genome and morphinan production.</title>
        <authorList>
            <person name="Guo L."/>
            <person name="Winzer T."/>
            <person name="Yang X."/>
            <person name="Li Y."/>
            <person name="Ning Z."/>
            <person name="He Z."/>
            <person name="Teodor R."/>
            <person name="Lu Y."/>
            <person name="Bowser T.A."/>
            <person name="Graham I.A."/>
            <person name="Ye K."/>
        </authorList>
    </citation>
    <scope>NUCLEOTIDE SEQUENCE [LARGE SCALE GENOMIC DNA]</scope>
    <source>
        <strain evidence="2">cv. HN1</strain>
        <tissue evidence="1">Leaves</tissue>
    </source>
</reference>
<dbReference type="EMBL" id="CM010716">
    <property type="protein sequence ID" value="RZC49651.1"/>
    <property type="molecule type" value="Genomic_DNA"/>
</dbReference>
<evidence type="ECO:0000313" key="2">
    <source>
        <dbReference type="Proteomes" id="UP000316621"/>
    </source>
</evidence>
<dbReference type="Gramene" id="RZC49651">
    <property type="protein sequence ID" value="RZC49651"/>
    <property type="gene ID" value="C5167_018091"/>
</dbReference>
<evidence type="ECO:0000313" key="1">
    <source>
        <dbReference type="EMBL" id="RZC49651.1"/>
    </source>
</evidence>
<organism evidence="1 2">
    <name type="scientific">Papaver somniferum</name>
    <name type="common">Opium poppy</name>
    <dbReference type="NCBI Taxonomy" id="3469"/>
    <lineage>
        <taxon>Eukaryota</taxon>
        <taxon>Viridiplantae</taxon>
        <taxon>Streptophyta</taxon>
        <taxon>Embryophyta</taxon>
        <taxon>Tracheophyta</taxon>
        <taxon>Spermatophyta</taxon>
        <taxon>Magnoliopsida</taxon>
        <taxon>Ranunculales</taxon>
        <taxon>Papaveraceae</taxon>
        <taxon>Papaveroideae</taxon>
        <taxon>Papaver</taxon>
    </lineage>
</organism>
<keyword evidence="2" id="KW-1185">Reference proteome</keyword>
<dbReference type="Proteomes" id="UP000316621">
    <property type="component" value="Chromosome 2"/>
</dbReference>
<gene>
    <name evidence="1" type="ORF">C5167_018091</name>
</gene>
<accession>A0A4Y7IPK7</accession>
<dbReference type="AlphaFoldDB" id="A0A4Y7IPK7"/>